<dbReference type="RefSeq" id="WP_002572393.1">
    <property type="nucleotide sequence ID" value="NZ_KB851154.1"/>
</dbReference>
<dbReference type="Proteomes" id="UP000013041">
    <property type="component" value="Unassembled WGS sequence"/>
</dbReference>
<organism evidence="2 3">
    <name type="scientific">Enterocloster bolteae 90B8</name>
    <dbReference type="NCBI Taxonomy" id="997897"/>
    <lineage>
        <taxon>Bacteria</taxon>
        <taxon>Bacillati</taxon>
        <taxon>Bacillota</taxon>
        <taxon>Clostridia</taxon>
        <taxon>Lachnospirales</taxon>
        <taxon>Lachnospiraceae</taxon>
        <taxon>Enterocloster</taxon>
    </lineage>
</organism>
<name>N9ZE13_9FIRM</name>
<dbReference type="AlphaFoldDB" id="N9ZE13"/>
<keyword evidence="1" id="KW-0175">Coiled coil</keyword>
<comment type="caution">
    <text evidence="2">The sequence shown here is derived from an EMBL/GenBank/DDBJ whole genome shotgun (WGS) entry which is preliminary data.</text>
</comment>
<gene>
    <name evidence="2" type="ORF">HMPREF1097_02683</name>
</gene>
<evidence type="ECO:0000313" key="2">
    <source>
        <dbReference type="EMBL" id="ENZ38101.1"/>
    </source>
</evidence>
<reference evidence="2 3" key="1">
    <citation type="submission" date="2013-01" db="EMBL/GenBank/DDBJ databases">
        <title>The Genome Sequence of Clostridium bolteae 90B8.</title>
        <authorList>
            <consortium name="The Broad Institute Genome Sequencing Platform"/>
            <person name="Earl A."/>
            <person name="Ward D."/>
            <person name="Feldgarden M."/>
            <person name="Gevers D."/>
            <person name="Courvalin P."/>
            <person name="Lambert T."/>
            <person name="Walker B."/>
            <person name="Young S.K."/>
            <person name="Zeng Q."/>
            <person name="Gargeya S."/>
            <person name="Fitzgerald M."/>
            <person name="Haas B."/>
            <person name="Abouelleil A."/>
            <person name="Alvarado L."/>
            <person name="Arachchi H.M."/>
            <person name="Berlin A.M."/>
            <person name="Chapman S.B."/>
            <person name="Dewar J."/>
            <person name="Goldberg J."/>
            <person name="Griggs A."/>
            <person name="Gujja S."/>
            <person name="Hansen M."/>
            <person name="Howarth C."/>
            <person name="Imamovic A."/>
            <person name="Larimer J."/>
            <person name="McCowan C."/>
            <person name="Murphy C."/>
            <person name="Neiman D."/>
            <person name="Pearson M."/>
            <person name="Priest M."/>
            <person name="Roberts A."/>
            <person name="Saif S."/>
            <person name="Shea T."/>
            <person name="Sisk P."/>
            <person name="Sykes S."/>
            <person name="Wortman J."/>
            <person name="Nusbaum C."/>
            <person name="Birren B."/>
        </authorList>
    </citation>
    <scope>NUCLEOTIDE SEQUENCE [LARGE SCALE GENOMIC DNA]</scope>
    <source>
        <strain evidence="2 3">90B8</strain>
    </source>
</reference>
<proteinExistence type="predicted"/>
<sequence length="63" mass="7575">MITRTYALPKDTDLCISRFDGETMTYIVADSLEELEQEKARIKKIDDDYQEKYQRYLLESDEF</sequence>
<evidence type="ECO:0000256" key="1">
    <source>
        <dbReference type="SAM" id="Coils"/>
    </source>
</evidence>
<feature type="coiled-coil region" evidence="1">
    <location>
        <begin position="28"/>
        <end position="55"/>
    </location>
</feature>
<dbReference type="EMBL" id="AGYG01000019">
    <property type="protein sequence ID" value="ENZ38101.1"/>
    <property type="molecule type" value="Genomic_DNA"/>
</dbReference>
<dbReference type="HOGENOM" id="CLU_2877817_0_0_9"/>
<accession>N9ZE13</accession>
<protein>
    <submittedName>
        <fullName evidence="2">Uncharacterized protein</fullName>
    </submittedName>
</protein>
<evidence type="ECO:0000313" key="3">
    <source>
        <dbReference type="Proteomes" id="UP000013041"/>
    </source>
</evidence>